<dbReference type="Proteomes" id="UP000617734">
    <property type="component" value="Unassembled WGS sequence"/>
</dbReference>
<sequence>MSGGLRFRFELRASEDVGPWGGEHHRTLHWFALTQGWYWIEAGGQELLRYSESTLRRWREETGGEVRPYADHFVVRIWEDVLEILADVLEPVPSDLLAFVSGDLSGHPLRDEEDLTPEAEAAADWHGRRSMYTGPLVNAPQMRWWRTVDEAGDRITLDWTHEPGHRIGFAASPAGRLALPVEDFLSAVTELDGALLAAMERRVTALEASGPPAGVELDLAQLRREHRDRAGRLERARTRTPVTDWAAVRAGAREFLAAGPARSDRTDSKT</sequence>
<evidence type="ECO:0000313" key="1">
    <source>
        <dbReference type="EMBL" id="GHH66981.1"/>
    </source>
</evidence>
<dbReference type="GeneID" id="95352632"/>
<keyword evidence="2" id="KW-1185">Reference proteome</keyword>
<dbReference type="RefSeq" id="WP_229927334.1">
    <property type="nucleotide sequence ID" value="NZ_BNBO01000008.1"/>
</dbReference>
<comment type="caution">
    <text evidence="1">The sequence shown here is derived from an EMBL/GenBank/DDBJ whole genome shotgun (WGS) entry which is preliminary data.</text>
</comment>
<organism evidence="1 2">
    <name type="scientific">Kitasatospora indigofera</name>
    <dbReference type="NCBI Taxonomy" id="67307"/>
    <lineage>
        <taxon>Bacteria</taxon>
        <taxon>Bacillati</taxon>
        <taxon>Actinomycetota</taxon>
        <taxon>Actinomycetes</taxon>
        <taxon>Kitasatosporales</taxon>
        <taxon>Streptomycetaceae</taxon>
        <taxon>Kitasatospora</taxon>
    </lineage>
</organism>
<dbReference type="InterPro" id="IPR046026">
    <property type="entry name" value="DUF5984"/>
</dbReference>
<reference evidence="1" key="2">
    <citation type="submission" date="2020-09" db="EMBL/GenBank/DDBJ databases">
        <authorList>
            <person name="Sun Q."/>
            <person name="Ohkuma M."/>
        </authorList>
    </citation>
    <scope>NUCLEOTIDE SEQUENCE</scope>
    <source>
        <strain evidence="1">JCM 4646</strain>
    </source>
</reference>
<name>A0A919FJL3_9ACTN</name>
<dbReference type="EMBL" id="BNBO01000008">
    <property type="protein sequence ID" value="GHH66981.1"/>
    <property type="molecule type" value="Genomic_DNA"/>
</dbReference>
<proteinExistence type="predicted"/>
<protein>
    <submittedName>
        <fullName evidence="1">Uncharacterized protein</fullName>
    </submittedName>
</protein>
<accession>A0A919FJL3</accession>
<evidence type="ECO:0000313" key="2">
    <source>
        <dbReference type="Proteomes" id="UP000617734"/>
    </source>
</evidence>
<dbReference type="Pfam" id="PF19446">
    <property type="entry name" value="DUF5984"/>
    <property type="match status" value="1"/>
</dbReference>
<reference evidence="1" key="1">
    <citation type="journal article" date="2014" name="Int. J. Syst. Evol. Microbiol.">
        <title>Complete genome sequence of Corynebacterium casei LMG S-19264T (=DSM 44701T), isolated from a smear-ripened cheese.</title>
        <authorList>
            <consortium name="US DOE Joint Genome Institute (JGI-PGF)"/>
            <person name="Walter F."/>
            <person name="Albersmeier A."/>
            <person name="Kalinowski J."/>
            <person name="Ruckert C."/>
        </authorList>
    </citation>
    <scope>NUCLEOTIDE SEQUENCE</scope>
    <source>
        <strain evidence="1">JCM 4646</strain>
    </source>
</reference>
<gene>
    <name evidence="1" type="ORF">GCM10018781_21590</name>
</gene>
<dbReference type="AlphaFoldDB" id="A0A919FJL3"/>